<organism evidence="1 2">
    <name type="scientific">Sphaerochaeta halotolerans</name>
    <dbReference type="NCBI Taxonomy" id="2293840"/>
    <lineage>
        <taxon>Bacteria</taxon>
        <taxon>Pseudomonadati</taxon>
        <taxon>Spirochaetota</taxon>
        <taxon>Spirochaetia</taxon>
        <taxon>Spirochaetales</taxon>
        <taxon>Sphaerochaetaceae</taxon>
        <taxon>Sphaerochaeta</taxon>
    </lineage>
</organism>
<sequence>MLLDTPACKYGMKMGFSLFLCFLAAWGFCGSSSCEPVPVRFSSCFQRPRKLIFVEPMATILLDTDNSGKAKIITPFVGQQLKICKYYGLEIPEGCTPKVIKVSSKTGRKNKNAA</sequence>
<name>A0A372MD11_9SPIR</name>
<protein>
    <submittedName>
        <fullName evidence="1">Uncharacterized protein</fullName>
    </submittedName>
</protein>
<gene>
    <name evidence="1" type="ORF">DYP60_13530</name>
</gene>
<keyword evidence="2" id="KW-1185">Reference proteome</keyword>
<reference evidence="2" key="1">
    <citation type="submission" date="2018-08" db="EMBL/GenBank/DDBJ databases">
        <authorList>
            <person name="Grouzdev D.S."/>
            <person name="Krutkina M.S."/>
        </authorList>
    </citation>
    <scope>NUCLEOTIDE SEQUENCE [LARGE SCALE GENOMIC DNA]</scope>
    <source>
        <strain evidence="2">4-11</strain>
    </source>
</reference>
<dbReference type="AlphaFoldDB" id="A0A372MD11"/>
<dbReference type="EMBL" id="QUWK01000024">
    <property type="protein sequence ID" value="RFU93677.1"/>
    <property type="molecule type" value="Genomic_DNA"/>
</dbReference>
<comment type="caution">
    <text evidence="1">The sequence shown here is derived from an EMBL/GenBank/DDBJ whole genome shotgun (WGS) entry which is preliminary data.</text>
</comment>
<dbReference type="Proteomes" id="UP000264002">
    <property type="component" value="Unassembled WGS sequence"/>
</dbReference>
<reference evidence="1 2" key="2">
    <citation type="submission" date="2018-09" db="EMBL/GenBank/DDBJ databases">
        <title>Genome of Sphaerochaeta halotolerans strain 4-11.</title>
        <authorList>
            <person name="Nazina T.N."/>
            <person name="Sokolova D.S."/>
        </authorList>
    </citation>
    <scope>NUCLEOTIDE SEQUENCE [LARGE SCALE GENOMIC DNA]</scope>
    <source>
        <strain evidence="1 2">4-11</strain>
    </source>
</reference>
<evidence type="ECO:0000313" key="2">
    <source>
        <dbReference type="Proteomes" id="UP000264002"/>
    </source>
</evidence>
<proteinExistence type="predicted"/>
<accession>A0A372MD11</accession>
<evidence type="ECO:0000313" key="1">
    <source>
        <dbReference type="EMBL" id="RFU93677.1"/>
    </source>
</evidence>